<protein>
    <submittedName>
        <fullName evidence="1">Uncharacterized protein</fullName>
    </submittedName>
</protein>
<dbReference type="EMBL" id="VSSQ01041546">
    <property type="protein sequence ID" value="MPM95002.1"/>
    <property type="molecule type" value="Genomic_DNA"/>
</dbReference>
<gene>
    <name evidence="1" type="ORF">SDC9_142151</name>
</gene>
<accession>A0A645E361</accession>
<comment type="caution">
    <text evidence="1">The sequence shown here is derived from an EMBL/GenBank/DDBJ whole genome shotgun (WGS) entry which is preliminary data.</text>
</comment>
<evidence type="ECO:0000313" key="1">
    <source>
        <dbReference type="EMBL" id="MPM95002.1"/>
    </source>
</evidence>
<organism evidence="1">
    <name type="scientific">bioreactor metagenome</name>
    <dbReference type="NCBI Taxonomy" id="1076179"/>
    <lineage>
        <taxon>unclassified sequences</taxon>
        <taxon>metagenomes</taxon>
        <taxon>ecological metagenomes</taxon>
    </lineage>
</organism>
<sequence>MHGSVGVKFRCLRNLTGRVRAWCKTVAPGMGRSPSRRSIHGLGRPFCLTDGIIRRISGAGQAECKLRLPVCGEPDRHVFRSGRGRGGGGVSPAPAIFESPCGKNAGKINYFFLFHLTLCSRYVIINHENSFLEIESDLNHDIERDCRGVECFAFHDQPCAERLQ</sequence>
<dbReference type="AlphaFoldDB" id="A0A645E361"/>
<reference evidence="1" key="1">
    <citation type="submission" date="2019-08" db="EMBL/GenBank/DDBJ databases">
        <authorList>
            <person name="Kucharzyk K."/>
            <person name="Murdoch R.W."/>
            <person name="Higgins S."/>
            <person name="Loffler F."/>
        </authorList>
    </citation>
    <scope>NUCLEOTIDE SEQUENCE</scope>
</reference>
<name>A0A645E361_9ZZZZ</name>
<proteinExistence type="predicted"/>